<evidence type="ECO:0000313" key="2">
    <source>
        <dbReference type="EMBL" id="GFY62484.1"/>
    </source>
</evidence>
<evidence type="ECO:0000256" key="1">
    <source>
        <dbReference type="SAM" id="Phobius"/>
    </source>
</evidence>
<keyword evidence="3" id="KW-1185">Reference proteome</keyword>
<feature type="transmembrane region" description="Helical" evidence="1">
    <location>
        <begin position="12"/>
        <end position="34"/>
    </location>
</feature>
<comment type="caution">
    <text evidence="2">The sequence shown here is derived from an EMBL/GenBank/DDBJ whole genome shotgun (WGS) entry which is preliminary data.</text>
</comment>
<evidence type="ECO:0000313" key="3">
    <source>
        <dbReference type="Proteomes" id="UP000886998"/>
    </source>
</evidence>
<protein>
    <submittedName>
        <fullName evidence="2">Uncharacterized protein</fullName>
    </submittedName>
</protein>
<proteinExistence type="predicted"/>
<keyword evidence="1" id="KW-0472">Membrane</keyword>
<keyword evidence="1" id="KW-1133">Transmembrane helix</keyword>
<sequence length="97" mass="11066">MRSTQRSVEVEFVFLTHSFAFSIIEITSFVISIIENEQKSVAEGKADPLSKVENTLDLLTYSPLLKEDPLCLLPQISTLFCEDIVFPMSDHFILRIE</sequence>
<organism evidence="2 3">
    <name type="scientific">Trichonephila inaurata madagascariensis</name>
    <dbReference type="NCBI Taxonomy" id="2747483"/>
    <lineage>
        <taxon>Eukaryota</taxon>
        <taxon>Metazoa</taxon>
        <taxon>Ecdysozoa</taxon>
        <taxon>Arthropoda</taxon>
        <taxon>Chelicerata</taxon>
        <taxon>Arachnida</taxon>
        <taxon>Araneae</taxon>
        <taxon>Araneomorphae</taxon>
        <taxon>Entelegynae</taxon>
        <taxon>Araneoidea</taxon>
        <taxon>Nephilidae</taxon>
        <taxon>Trichonephila</taxon>
        <taxon>Trichonephila inaurata</taxon>
    </lineage>
</organism>
<gene>
    <name evidence="2" type="ORF">TNIN_69391</name>
</gene>
<name>A0A8X6Y027_9ARAC</name>
<dbReference type="Proteomes" id="UP000886998">
    <property type="component" value="Unassembled WGS sequence"/>
</dbReference>
<reference evidence="2" key="1">
    <citation type="submission" date="2020-08" db="EMBL/GenBank/DDBJ databases">
        <title>Multicomponent nature underlies the extraordinary mechanical properties of spider dragline silk.</title>
        <authorList>
            <person name="Kono N."/>
            <person name="Nakamura H."/>
            <person name="Mori M."/>
            <person name="Yoshida Y."/>
            <person name="Ohtoshi R."/>
            <person name="Malay A.D."/>
            <person name="Moran D.A.P."/>
            <person name="Tomita M."/>
            <person name="Numata K."/>
            <person name="Arakawa K."/>
        </authorList>
    </citation>
    <scope>NUCLEOTIDE SEQUENCE</scope>
</reference>
<dbReference type="EMBL" id="BMAV01014232">
    <property type="protein sequence ID" value="GFY62484.1"/>
    <property type="molecule type" value="Genomic_DNA"/>
</dbReference>
<dbReference type="AlphaFoldDB" id="A0A8X6Y027"/>
<keyword evidence="1" id="KW-0812">Transmembrane</keyword>
<accession>A0A8X6Y027</accession>